<protein>
    <submittedName>
        <fullName evidence="2">Acetyltransferase</fullName>
    </submittedName>
</protein>
<dbReference type="RefSeq" id="WP_034638528.1">
    <property type="nucleotide sequence ID" value="NZ_CBCSJC010000015.1"/>
</dbReference>
<dbReference type="GO" id="GO:0016747">
    <property type="term" value="F:acyltransferase activity, transferring groups other than amino-acyl groups"/>
    <property type="evidence" value="ECO:0007669"/>
    <property type="project" value="InterPro"/>
</dbReference>
<dbReference type="InterPro" id="IPR011990">
    <property type="entry name" value="TPR-like_helical_dom_sf"/>
</dbReference>
<keyword evidence="2" id="KW-0808">Transferase</keyword>
<dbReference type="eggNOG" id="COG1670">
    <property type="taxonomic scope" value="Bacteria"/>
</dbReference>
<evidence type="ECO:0000313" key="2">
    <source>
        <dbReference type="EMBL" id="KEK19710.1"/>
    </source>
</evidence>
<organism evidence="2 3">
    <name type="scientific">Bacillus manliponensis</name>
    <dbReference type="NCBI Taxonomy" id="574376"/>
    <lineage>
        <taxon>Bacteria</taxon>
        <taxon>Bacillati</taxon>
        <taxon>Bacillota</taxon>
        <taxon>Bacilli</taxon>
        <taxon>Bacillales</taxon>
        <taxon>Bacillaceae</taxon>
        <taxon>Bacillus</taxon>
        <taxon>Bacillus cereus group</taxon>
    </lineage>
</organism>
<dbReference type="STRING" id="574376.BAMA_20930"/>
<dbReference type="InterPro" id="IPR016181">
    <property type="entry name" value="Acyl_CoA_acyltransferase"/>
</dbReference>
<dbReference type="Gene3D" id="3.40.630.30">
    <property type="match status" value="1"/>
</dbReference>
<comment type="caution">
    <text evidence="2">The sequence shown here is derived from an EMBL/GenBank/DDBJ whole genome shotgun (WGS) entry which is preliminary data.</text>
</comment>
<dbReference type="EMBL" id="JOTN01000006">
    <property type="protein sequence ID" value="KEK19710.1"/>
    <property type="molecule type" value="Genomic_DNA"/>
</dbReference>
<dbReference type="InterPro" id="IPR000182">
    <property type="entry name" value="GNAT_dom"/>
</dbReference>
<dbReference type="Gene3D" id="1.25.40.10">
    <property type="entry name" value="Tetratricopeptide repeat domain"/>
    <property type="match status" value="1"/>
</dbReference>
<dbReference type="InterPro" id="IPR027365">
    <property type="entry name" value="GNAT_acetyltra_YdfB-like"/>
</dbReference>
<dbReference type="Proteomes" id="UP000027822">
    <property type="component" value="Unassembled WGS sequence"/>
</dbReference>
<dbReference type="SUPFAM" id="SSF81901">
    <property type="entry name" value="HCP-like"/>
    <property type="match status" value="1"/>
</dbReference>
<sequence>MLYSENLVHGTELTSENFYKVTDLFRDLKHHLSIKGVITGVVPGRVFLSNDCSTVLLTNPQGIFLGGSAENTLFFQEINKLLKEEILPTLASNGELDYVLFYPLRRKWELIIDVIMEGLLPMKSGRMTFIHDLSDINTFTDSNIYPIDCNLLKQHNLIGIDAVTSEILDNWPSLEAYEEKGFGFVAIQNMNGCPTIISWCLTDWVVEDECELGIETDENCRGKGWARKTALATLSLAKQKGIKKVGWQCWANNIGSQRTALSVGFKLLTDFPVLFGWNHPLNNLLVNGNHYMFGDMKYGVQKDYARAAWSYAQALDQDWDWNGDAALYWNAACCFYLIDEKERAKQYYKKALKKGWINIHSPHYHEYVYREPNSEEITRILN</sequence>
<evidence type="ECO:0000313" key="3">
    <source>
        <dbReference type="Proteomes" id="UP000027822"/>
    </source>
</evidence>
<dbReference type="SUPFAM" id="SSF55729">
    <property type="entry name" value="Acyl-CoA N-acyltransferases (Nat)"/>
    <property type="match status" value="1"/>
</dbReference>
<gene>
    <name evidence="2" type="ORF">BAMA_20930</name>
</gene>
<dbReference type="OrthoDB" id="2773476at2"/>
<accession>A0A073JZN6</accession>
<evidence type="ECO:0000259" key="1">
    <source>
        <dbReference type="PROSITE" id="PS51186"/>
    </source>
</evidence>
<reference evidence="2 3" key="1">
    <citation type="submission" date="2014-06" db="EMBL/GenBank/DDBJ databases">
        <title>Draft genome sequence of Bacillus manliponensis JCM 15802 (MCCC 1A00708).</title>
        <authorList>
            <person name="Lai Q."/>
            <person name="Liu Y."/>
            <person name="Shao Z."/>
        </authorList>
    </citation>
    <scope>NUCLEOTIDE SEQUENCE [LARGE SCALE GENOMIC DNA]</scope>
    <source>
        <strain evidence="2 3">JCM 15802</strain>
    </source>
</reference>
<keyword evidence="3" id="KW-1185">Reference proteome</keyword>
<feature type="domain" description="N-acetyltransferase" evidence="1">
    <location>
        <begin position="142"/>
        <end position="287"/>
    </location>
</feature>
<dbReference type="Pfam" id="PF12746">
    <property type="entry name" value="GNAT_acetyltran"/>
    <property type="match status" value="1"/>
</dbReference>
<dbReference type="PROSITE" id="PS51186">
    <property type="entry name" value="GNAT"/>
    <property type="match status" value="1"/>
</dbReference>
<proteinExistence type="predicted"/>
<name>A0A073JZN6_9BACI</name>
<dbReference type="AlphaFoldDB" id="A0A073JZN6"/>